<dbReference type="EMBL" id="VGJX01000184">
    <property type="protein sequence ID" value="MBM3274330.1"/>
    <property type="molecule type" value="Genomic_DNA"/>
</dbReference>
<keyword evidence="1" id="KW-0677">Repeat</keyword>
<name>A0A937X4R3_9BACT</name>
<evidence type="ECO:0000313" key="3">
    <source>
        <dbReference type="Proteomes" id="UP000703893"/>
    </source>
</evidence>
<dbReference type="Pfam" id="PF01436">
    <property type="entry name" value="NHL"/>
    <property type="match status" value="1"/>
</dbReference>
<dbReference type="AlphaFoldDB" id="A0A937X4R3"/>
<reference evidence="2 3" key="1">
    <citation type="submission" date="2019-03" db="EMBL/GenBank/DDBJ databases">
        <title>Lake Tanganyika Metagenome-Assembled Genomes (MAGs).</title>
        <authorList>
            <person name="Tran P."/>
        </authorList>
    </citation>
    <scope>NUCLEOTIDE SEQUENCE [LARGE SCALE GENOMIC DNA]</scope>
    <source>
        <strain evidence="2">K_DeepCast_65m_m2_236</strain>
    </source>
</reference>
<dbReference type="Gene3D" id="2.40.10.500">
    <property type="match status" value="1"/>
</dbReference>
<sequence>MFDFPWKIAVDAAGNLYVTERSNQTPKRVRKLTLVP</sequence>
<accession>A0A937X4R3</accession>
<protein>
    <submittedName>
        <fullName evidence="2">Uncharacterized protein</fullName>
    </submittedName>
</protein>
<evidence type="ECO:0000313" key="2">
    <source>
        <dbReference type="EMBL" id="MBM3274330.1"/>
    </source>
</evidence>
<organism evidence="2 3">
    <name type="scientific">Candidatus Tanganyikabacteria bacterium</name>
    <dbReference type="NCBI Taxonomy" id="2961651"/>
    <lineage>
        <taxon>Bacteria</taxon>
        <taxon>Bacillati</taxon>
        <taxon>Candidatus Sericytochromatia</taxon>
        <taxon>Candidatus Tanganyikabacteria</taxon>
    </lineage>
</organism>
<gene>
    <name evidence="2" type="ORF">FJZ00_04215</name>
</gene>
<dbReference type="Proteomes" id="UP000703893">
    <property type="component" value="Unassembled WGS sequence"/>
</dbReference>
<comment type="caution">
    <text evidence="2">The sequence shown here is derived from an EMBL/GenBank/DDBJ whole genome shotgun (WGS) entry which is preliminary data.</text>
</comment>
<evidence type="ECO:0000256" key="1">
    <source>
        <dbReference type="ARBA" id="ARBA00022737"/>
    </source>
</evidence>
<dbReference type="InterPro" id="IPR001258">
    <property type="entry name" value="NHL_repeat"/>
</dbReference>
<proteinExistence type="predicted"/>